<dbReference type="PANTHER" id="PTHR46629">
    <property type="entry name" value="OS01G0917900 PROTEIN"/>
    <property type="match status" value="1"/>
</dbReference>
<dbReference type="InterPro" id="IPR013083">
    <property type="entry name" value="Znf_RING/FYVE/PHD"/>
</dbReference>
<dbReference type="OrthoDB" id="1711136at2759"/>
<accession>A0A7I8LKK4</accession>
<gene>
    <name evidence="3" type="ORF">SI8410_16020452</name>
</gene>
<dbReference type="Pfam" id="PF13920">
    <property type="entry name" value="zf-C3HC4_3"/>
    <property type="match status" value="1"/>
</dbReference>
<dbReference type="SUPFAM" id="SSF57850">
    <property type="entry name" value="RING/U-box"/>
    <property type="match status" value="1"/>
</dbReference>
<keyword evidence="1" id="KW-0479">Metal-binding</keyword>
<proteinExistence type="predicted"/>
<reference evidence="3" key="1">
    <citation type="submission" date="2020-02" db="EMBL/GenBank/DDBJ databases">
        <authorList>
            <person name="Scholz U."/>
            <person name="Mascher M."/>
            <person name="Fiebig A."/>
        </authorList>
    </citation>
    <scope>NUCLEOTIDE SEQUENCE</scope>
</reference>
<dbReference type="SMART" id="SM00184">
    <property type="entry name" value="RING"/>
    <property type="match status" value="1"/>
</dbReference>
<dbReference type="Proteomes" id="UP000663760">
    <property type="component" value="Chromosome 16"/>
</dbReference>
<keyword evidence="1" id="KW-0863">Zinc-finger</keyword>
<evidence type="ECO:0000256" key="1">
    <source>
        <dbReference type="PROSITE-ProRule" id="PRU00175"/>
    </source>
</evidence>
<feature type="domain" description="RING-type" evidence="2">
    <location>
        <begin position="139"/>
        <end position="177"/>
    </location>
</feature>
<dbReference type="EMBL" id="LR746279">
    <property type="protein sequence ID" value="CAA7409774.1"/>
    <property type="molecule type" value="Genomic_DNA"/>
</dbReference>
<keyword evidence="1" id="KW-0862">Zinc</keyword>
<dbReference type="InterPro" id="IPR001841">
    <property type="entry name" value="Znf_RING"/>
</dbReference>
<protein>
    <recommendedName>
        <fullName evidence="2">RING-type domain-containing protein</fullName>
    </recommendedName>
</protein>
<evidence type="ECO:0000313" key="4">
    <source>
        <dbReference type="Proteomes" id="UP000663760"/>
    </source>
</evidence>
<organism evidence="3 4">
    <name type="scientific">Spirodela intermedia</name>
    <name type="common">Intermediate duckweed</name>
    <dbReference type="NCBI Taxonomy" id="51605"/>
    <lineage>
        <taxon>Eukaryota</taxon>
        <taxon>Viridiplantae</taxon>
        <taxon>Streptophyta</taxon>
        <taxon>Embryophyta</taxon>
        <taxon>Tracheophyta</taxon>
        <taxon>Spermatophyta</taxon>
        <taxon>Magnoliopsida</taxon>
        <taxon>Liliopsida</taxon>
        <taxon>Araceae</taxon>
        <taxon>Lemnoideae</taxon>
        <taxon>Spirodela</taxon>
    </lineage>
</organism>
<name>A0A7I8LKK4_SPIIN</name>
<evidence type="ECO:0000259" key="2">
    <source>
        <dbReference type="PROSITE" id="PS50089"/>
    </source>
</evidence>
<dbReference type="PROSITE" id="PS50089">
    <property type="entry name" value="ZF_RING_2"/>
    <property type="match status" value="1"/>
</dbReference>
<evidence type="ECO:0000313" key="3">
    <source>
        <dbReference type="EMBL" id="CAA7409774.1"/>
    </source>
</evidence>
<dbReference type="AlphaFoldDB" id="A0A7I8LKK4"/>
<sequence length="187" mass="20291">MEAGRRSGRTRWRDLRRRLCFQGGVGWCGSSWGFREPAVVDGDPGFGGEIPAASSPPDETINLATALAAERQFRAASAPTQPQRGRVDEESYQWEAAAASTGGGAPLTVSLMSLLMEVPPRAEAEATEEEGFPGAAWCCCVCMRRRKAAALIPCGHTFCRVCSRELRLNRGACPSCNRRILDVLDIF</sequence>
<keyword evidence="4" id="KW-1185">Reference proteome</keyword>
<dbReference type="Gene3D" id="3.30.40.10">
    <property type="entry name" value="Zinc/RING finger domain, C3HC4 (zinc finger)"/>
    <property type="match status" value="1"/>
</dbReference>
<dbReference type="GO" id="GO:0008270">
    <property type="term" value="F:zinc ion binding"/>
    <property type="evidence" value="ECO:0007669"/>
    <property type="project" value="UniProtKB-KW"/>
</dbReference>